<organism evidence="1 2">
    <name type="scientific">Ditylenchus destructor</name>
    <dbReference type="NCBI Taxonomy" id="166010"/>
    <lineage>
        <taxon>Eukaryota</taxon>
        <taxon>Metazoa</taxon>
        <taxon>Ecdysozoa</taxon>
        <taxon>Nematoda</taxon>
        <taxon>Chromadorea</taxon>
        <taxon>Rhabditida</taxon>
        <taxon>Tylenchina</taxon>
        <taxon>Tylenchomorpha</taxon>
        <taxon>Sphaerularioidea</taxon>
        <taxon>Anguinidae</taxon>
        <taxon>Anguininae</taxon>
        <taxon>Ditylenchus</taxon>
    </lineage>
</organism>
<accession>A0AAD4MTX8</accession>
<protein>
    <submittedName>
        <fullName evidence="1">Uncharacterized protein</fullName>
    </submittedName>
</protein>
<reference evidence="1" key="1">
    <citation type="submission" date="2022-01" db="EMBL/GenBank/DDBJ databases">
        <title>Genome Sequence Resource for Two Populations of Ditylenchus destructor, the Migratory Endoparasitic Phytonematode.</title>
        <authorList>
            <person name="Zhang H."/>
            <person name="Lin R."/>
            <person name="Xie B."/>
        </authorList>
    </citation>
    <scope>NUCLEOTIDE SEQUENCE</scope>
    <source>
        <strain evidence="1">BazhouSP</strain>
    </source>
</reference>
<evidence type="ECO:0000313" key="1">
    <source>
        <dbReference type="EMBL" id="KAI1703892.1"/>
    </source>
</evidence>
<comment type="caution">
    <text evidence="1">The sequence shown here is derived from an EMBL/GenBank/DDBJ whole genome shotgun (WGS) entry which is preliminary data.</text>
</comment>
<keyword evidence="2" id="KW-1185">Reference proteome</keyword>
<evidence type="ECO:0000313" key="2">
    <source>
        <dbReference type="Proteomes" id="UP001201812"/>
    </source>
</evidence>
<proteinExistence type="predicted"/>
<dbReference type="Proteomes" id="UP001201812">
    <property type="component" value="Unassembled WGS sequence"/>
</dbReference>
<dbReference type="EMBL" id="JAKKPZ010000075">
    <property type="protein sequence ID" value="KAI1703892.1"/>
    <property type="molecule type" value="Genomic_DNA"/>
</dbReference>
<name>A0AAD4MTX8_9BILA</name>
<gene>
    <name evidence="1" type="ORF">DdX_14635</name>
</gene>
<dbReference type="AlphaFoldDB" id="A0AAD4MTX8"/>
<sequence>MPVTPVNADDFYAMINGPQWIQENSPRGSVIQNRFFICPRLRQRCSSSDSSISSIPETLIATPFLLRKFQLGDNPHLIPTKLPDGLEAYLRLNLAEHSRADFNGTIEESEFGLYHFREMHRVETMQLVKMGLSMLPKMEWYRNGCVRG</sequence>